<dbReference type="Gene3D" id="2.40.37.10">
    <property type="entry name" value="Lyase, Ornithine Decarboxylase, Chain A, domain 1"/>
    <property type="match status" value="1"/>
</dbReference>
<dbReference type="Pfam" id="PF02784">
    <property type="entry name" value="Orn_Arg_deC_N"/>
    <property type="match status" value="1"/>
</dbReference>
<dbReference type="CDD" id="cd06828">
    <property type="entry name" value="PLPDE_III_DapDC"/>
    <property type="match status" value="1"/>
</dbReference>
<dbReference type="PANTHER" id="PTHR43727">
    <property type="entry name" value="DIAMINOPIMELATE DECARBOXYLASE"/>
    <property type="match status" value="1"/>
</dbReference>
<organism evidence="9 10">
    <name type="scientific">Pelagicoccus albus</name>
    <dbReference type="NCBI Taxonomy" id="415222"/>
    <lineage>
        <taxon>Bacteria</taxon>
        <taxon>Pseudomonadati</taxon>
        <taxon>Verrucomicrobiota</taxon>
        <taxon>Opitutia</taxon>
        <taxon>Puniceicoccales</taxon>
        <taxon>Pelagicoccaceae</taxon>
        <taxon>Pelagicoccus</taxon>
    </lineage>
</organism>
<dbReference type="InterPro" id="IPR002986">
    <property type="entry name" value="DAP_deCOOHase_LysA"/>
</dbReference>
<feature type="domain" description="Orn/DAP/Arg decarboxylase 2 N-terminal" evidence="8">
    <location>
        <begin position="38"/>
        <end position="269"/>
    </location>
</feature>
<dbReference type="InterPro" id="IPR000183">
    <property type="entry name" value="Orn/DAP/Arg_de-COase"/>
</dbReference>
<dbReference type="PANTHER" id="PTHR43727:SF2">
    <property type="entry name" value="GROUP IV DECARBOXYLASE"/>
    <property type="match status" value="1"/>
</dbReference>
<dbReference type="EMBL" id="JACHVC010000013">
    <property type="protein sequence ID" value="MBC2607677.1"/>
    <property type="molecule type" value="Genomic_DNA"/>
</dbReference>
<evidence type="ECO:0000256" key="2">
    <source>
        <dbReference type="ARBA" id="ARBA00022793"/>
    </source>
</evidence>
<evidence type="ECO:0000256" key="6">
    <source>
        <dbReference type="RuleBase" id="RU003737"/>
    </source>
</evidence>
<dbReference type="Gene3D" id="3.20.20.10">
    <property type="entry name" value="Alanine racemase"/>
    <property type="match status" value="1"/>
</dbReference>
<dbReference type="PRINTS" id="PR01181">
    <property type="entry name" value="DAPDCRBXLASE"/>
</dbReference>
<dbReference type="RefSeq" id="WP_185661548.1">
    <property type="nucleotide sequence ID" value="NZ_CAWPOO010000013.1"/>
</dbReference>
<dbReference type="SUPFAM" id="SSF51419">
    <property type="entry name" value="PLP-binding barrel"/>
    <property type="match status" value="1"/>
</dbReference>
<comment type="cofactor">
    <cofactor evidence="1 5">
        <name>pyridoxal 5'-phosphate</name>
        <dbReference type="ChEBI" id="CHEBI:597326"/>
    </cofactor>
</comment>
<dbReference type="GO" id="GO:0008836">
    <property type="term" value="F:diaminopimelate decarboxylase activity"/>
    <property type="evidence" value="ECO:0007669"/>
    <property type="project" value="InterPro"/>
</dbReference>
<keyword evidence="2" id="KW-0210">Decarboxylase</keyword>
<dbReference type="PRINTS" id="PR01179">
    <property type="entry name" value="ODADCRBXLASE"/>
</dbReference>
<reference evidence="9 10" key="1">
    <citation type="submission" date="2020-07" db="EMBL/GenBank/DDBJ databases">
        <authorList>
            <person name="Feng X."/>
        </authorList>
    </citation>
    <scope>NUCLEOTIDE SEQUENCE [LARGE SCALE GENOMIC DNA]</scope>
    <source>
        <strain evidence="9 10">JCM23202</strain>
    </source>
</reference>
<dbReference type="InterPro" id="IPR009006">
    <property type="entry name" value="Ala_racemase/Decarboxylase_C"/>
</dbReference>
<dbReference type="InterPro" id="IPR022644">
    <property type="entry name" value="De-COase2_N"/>
</dbReference>
<keyword evidence="10" id="KW-1185">Reference proteome</keyword>
<evidence type="ECO:0000313" key="9">
    <source>
        <dbReference type="EMBL" id="MBC2607677.1"/>
    </source>
</evidence>
<evidence type="ECO:0000256" key="4">
    <source>
        <dbReference type="ARBA" id="ARBA00023239"/>
    </source>
</evidence>
<dbReference type="SUPFAM" id="SSF50621">
    <property type="entry name" value="Alanine racemase C-terminal domain-like"/>
    <property type="match status" value="1"/>
</dbReference>
<evidence type="ECO:0000256" key="1">
    <source>
        <dbReference type="ARBA" id="ARBA00001933"/>
    </source>
</evidence>
<gene>
    <name evidence="9" type="ORF">H5P27_16615</name>
</gene>
<protein>
    <submittedName>
        <fullName evidence="9">Diaminopimelate decarboxylase</fullName>
    </submittedName>
</protein>
<evidence type="ECO:0000313" key="10">
    <source>
        <dbReference type="Proteomes" id="UP000526501"/>
    </source>
</evidence>
<evidence type="ECO:0000256" key="3">
    <source>
        <dbReference type="ARBA" id="ARBA00022898"/>
    </source>
</evidence>
<dbReference type="InterPro" id="IPR022643">
    <property type="entry name" value="De-COase2_C"/>
</dbReference>
<proteinExistence type="inferred from homology"/>
<feature type="modified residue" description="N6-(pyridoxal phosphate)lysine" evidence="5">
    <location>
        <position position="54"/>
    </location>
</feature>
<keyword evidence="4" id="KW-0456">Lyase</keyword>
<comment type="similarity">
    <text evidence="6">Belongs to the Orn/Lys/Arg decarboxylase class-II family.</text>
</comment>
<dbReference type="AlphaFoldDB" id="A0A7X1B8K4"/>
<dbReference type="GO" id="GO:0009089">
    <property type="term" value="P:lysine biosynthetic process via diaminopimelate"/>
    <property type="evidence" value="ECO:0007669"/>
    <property type="project" value="InterPro"/>
</dbReference>
<dbReference type="Pfam" id="PF00278">
    <property type="entry name" value="Orn_DAP_Arg_deC"/>
    <property type="match status" value="1"/>
</dbReference>
<feature type="domain" description="Orn/DAP/Arg decarboxylase 2 C-terminal" evidence="7">
    <location>
        <begin position="24"/>
        <end position="371"/>
    </location>
</feature>
<comment type="caution">
    <text evidence="9">The sequence shown here is derived from an EMBL/GenBank/DDBJ whole genome shotgun (WGS) entry which is preliminary data.</text>
</comment>
<dbReference type="InterPro" id="IPR029066">
    <property type="entry name" value="PLP-binding_barrel"/>
</dbReference>
<evidence type="ECO:0000259" key="8">
    <source>
        <dbReference type="Pfam" id="PF02784"/>
    </source>
</evidence>
<dbReference type="Proteomes" id="UP000526501">
    <property type="component" value="Unassembled WGS sequence"/>
</dbReference>
<evidence type="ECO:0000256" key="5">
    <source>
        <dbReference type="PIRSR" id="PIRSR600183-50"/>
    </source>
</evidence>
<name>A0A7X1B8K4_9BACT</name>
<evidence type="ECO:0000259" key="7">
    <source>
        <dbReference type="Pfam" id="PF00278"/>
    </source>
</evidence>
<feature type="active site" description="Proton donor" evidence="5">
    <location>
        <position position="335"/>
    </location>
</feature>
<accession>A0A7X1B8K4</accession>
<sequence>MSQENFISRDLAEQIHSKVGTPCYVYSEAVLRDSASKVLAFPNAFGLTARYAMKASPNSNILRFFASMGLHFDASSGYEVRRAIAAGIEPQRISLSTQELPDDFVSLVESGISVNVCSLSQLKRFGQELPGEKVGLRINPGLGSGGTQRTNVGGPASSFGIWHEDLDQVKKLVEQYELNVFRIHSHIGSGSDPDVWIKVVGMNLALVDQFKSVTHLNLGGGYKVGRVEGEKTTDLQVIGEKMKAEFKEFAAKTGRKIHLEVEPGTYLVANGCSILSRVQDETSTGEEGYKFLKLDTGMTDNTRPSMYGAQHPMWVVPADNSRRGKEDYIVVGHCCESGDILTPKAGDPEALSPRTLKKARLGDYFVIGGAGAYCASMASKNYNSFPESPEVLVREGGRVAVIRERQPIEQIWANEVAVL</sequence>
<keyword evidence="3 5" id="KW-0663">Pyridoxal phosphate</keyword>